<evidence type="ECO:0000256" key="1">
    <source>
        <dbReference type="ARBA" id="ARBA00009437"/>
    </source>
</evidence>
<evidence type="ECO:0000256" key="2">
    <source>
        <dbReference type="ARBA" id="ARBA00023015"/>
    </source>
</evidence>
<dbReference type="Pfam" id="PF00126">
    <property type="entry name" value="HTH_1"/>
    <property type="match status" value="1"/>
</dbReference>
<dbReference type="Pfam" id="PF03466">
    <property type="entry name" value="LysR_substrate"/>
    <property type="match status" value="1"/>
</dbReference>
<dbReference type="EMBL" id="RJTH01000005">
    <property type="protein sequence ID" value="RUM24397.1"/>
    <property type="molecule type" value="Genomic_DNA"/>
</dbReference>
<feature type="domain" description="HTH lysR-type" evidence="8">
    <location>
        <begin position="2"/>
        <end position="59"/>
    </location>
</feature>
<dbReference type="FunFam" id="1.10.10.10:FF:000001">
    <property type="entry name" value="LysR family transcriptional regulator"/>
    <property type="match status" value="1"/>
</dbReference>
<dbReference type="Gene3D" id="1.10.10.10">
    <property type="entry name" value="Winged helix-like DNA-binding domain superfamily/Winged helix DNA-binding domain"/>
    <property type="match status" value="1"/>
</dbReference>
<sequence length="307" mass="33815">MLPLRLINVFDAVVRSGSTQGAAKELNVTQPAVSQAIRSLEELLGVKLFDRKTRPVSLTTAGDILNTGVSDGLNRIAETIDRVRSLHLLNENSVTIACTIGTATYWLMPRLAGFYVEFPDIAVNVQTTVGSPEISPSTDLLIRYGLGEWTDGRSVRLFDERVVPVSSPRVAERYSIMEDLEDAPLLHVVSSEKSWLSWDDYFKRFSLPENNMVGRSFTNYVQATQAALSGQGVMLGWESNTGDLVREGRLIAMKNAEIVPEESFYLVIPSNGQKKSATDVFASWLAALSNDESRDLRDRLATGIVAS</sequence>
<evidence type="ECO:0000256" key="3">
    <source>
        <dbReference type="ARBA" id="ARBA00023125"/>
    </source>
</evidence>
<dbReference type="GO" id="GO:0043565">
    <property type="term" value="F:sequence-specific DNA binding"/>
    <property type="evidence" value="ECO:0007669"/>
    <property type="project" value="TreeGrafter"/>
</dbReference>
<evidence type="ECO:0000256" key="6">
    <source>
        <dbReference type="ARBA" id="ARBA00067332"/>
    </source>
</evidence>
<evidence type="ECO:0000256" key="5">
    <source>
        <dbReference type="ARBA" id="ARBA00054626"/>
    </source>
</evidence>
<evidence type="ECO:0000313" key="9">
    <source>
        <dbReference type="EMBL" id="RUM24397.1"/>
    </source>
</evidence>
<dbReference type="AlphaFoldDB" id="A0A3S0SAF0"/>
<name>A0A3S0SAF0_9HYPH</name>
<dbReference type="PROSITE" id="PS50931">
    <property type="entry name" value="HTH_LYSR"/>
    <property type="match status" value="1"/>
</dbReference>
<accession>A0A3S0SAF0</accession>
<comment type="similarity">
    <text evidence="1">Belongs to the LysR transcriptional regulatory family.</text>
</comment>
<dbReference type="GO" id="GO:0003700">
    <property type="term" value="F:DNA-binding transcription factor activity"/>
    <property type="evidence" value="ECO:0007669"/>
    <property type="project" value="InterPro"/>
</dbReference>
<dbReference type="InterPro" id="IPR036388">
    <property type="entry name" value="WH-like_DNA-bd_sf"/>
</dbReference>
<protein>
    <recommendedName>
        <fullName evidence="6">HTH-type transcriptional regulator TtuA</fullName>
    </recommendedName>
    <alternativeName>
        <fullName evidence="7">Tartrate utilization transcriptional regulator</fullName>
    </alternativeName>
</protein>
<dbReference type="SUPFAM" id="SSF53850">
    <property type="entry name" value="Periplasmic binding protein-like II"/>
    <property type="match status" value="1"/>
</dbReference>
<dbReference type="RefSeq" id="WP_126922078.1">
    <property type="nucleotide sequence ID" value="NZ_ML133690.1"/>
</dbReference>
<keyword evidence="3" id="KW-0238">DNA-binding</keyword>
<dbReference type="OrthoDB" id="9804958at2"/>
<evidence type="ECO:0000256" key="7">
    <source>
        <dbReference type="ARBA" id="ARBA00083243"/>
    </source>
</evidence>
<dbReference type="PRINTS" id="PR00039">
    <property type="entry name" value="HTHLYSR"/>
</dbReference>
<dbReference type="InterPro" id="IPR000847">
    <property type="entry name" value="LysR_HTH_N"/>
</dbReference>
<reference evidence="10" key="1">
    <citation type="submission" date="2018-11" db="EMBL/GenBank/DDBJ databases">
        <title>Rhizobium chutanense sp. nov., isolated from root nodules of Phaseolus vulgaris in China.</title>
        <authorList>
            <person name="Huo Y."/>
        </authorList>
    </citation>
    <scope>NUCLEOTIDE SEQUENCE [LARGE SCALE GENOMIC DNA]</scope>
    <source>
        <strain evidence="10">CCBAU 65647</strain>
    </source>
</reference>
<dbReference type="GO" id="GO:0006351">
    <property type="term" value="P:DNA-templated transcription"/>
    <property type="evidence" value="ECO:0007669"/>
    <property type="project" value="TreeGrafter"/>
</dbReference>
<dbReference type="InterPro" id="IPR005119">
    <property type="entry name" value="LysR_subst-bd"/>
</dbReference>
<dbReference type="InterPro" id="IPR036390">
    <property type="entry name" value="WH_DNA-bd_sf"/>
</dbReference>
<evidence type="ECO:0000259" key="8">
    <source>
        <dbReference type="PROSITE" id="PS50931"/>
    </source>
</evidence>
<dbReference type="PANTHER" id="PTHR30537">
    <property type="entry name" value="HTH-TYPE TRANSCRIPTIONAL REGULATOR"/>
    <property type="match status" value="1"/>
</dbReference>
<keyword evidence="10" id="KW-1185">Reference proteome</keyword>
<dbReference type="InterPro" id="IPR058163">
    <property type="entry name" value="LysR-type_TF_proteobact-type"/>
</dbReference>
<organism evidence="9 10">
    <name type="scientific">Rhizobium vallis</name>
    <dbReference type="NCBI Taxonomy" id="634290"/>
    <lineage>
        <taxon>Bacteria</taxon>
        <taxon>Pseudomonadati</taxon>
        <taxon>Pseudomonadota</taxon>
        <taxon>Alphaproteobacteria</taxon>
        <taxon>Hyphomicrobiales</taxon>
        <taxon>Rhizobiaceae</taxon>
        <taxon>Rhizobium/Agrobacterium group</taxon>
        <taxon>Rhizobium</taxon>
    </lineage>
</organism>
<dbReference type="SUPFAM" id="SSF46785">
    <property type="entry name" value="Winged helix' DNA-binding domain"/>
    <property type="match status" value="1"/>
</dbReference>
<gene>
    <name evidence="9" type="ORF">EFQ99_16565</name>
</gene>
<keyword evidence="2" id="KW-0805">Transcription regulation</keyword>
<keyword evidence="4" id="KW-0804">Transcription</keyword>
<proteinExistence type="inferred from homology"/>
<comment type="caution">
    <text evidence="9">The sequence shown here is derived from an EMBL/GenBank/DDBJ whole genome shotgun (WGS) entry which is preliminary data.</text>
</comment>
<dbReference type="Proteomes" id="UP000278823">
    <property type="component" value="Unassembled WGS sequence"/>
</dbReference>
<evidence type="ECO:0000313" key="10">
    <source>
        <dbReference type="Proteomes" id="UP000278823"/>
    </source>
</evidence>
<dbReference type="PANTHER" id="PTHR30537:SF74">
    <property type="entry name" value="HTH-TYPE TRANSCRIPTIONAL REGULATOR TRPI"/>
    <property type="match status" value="1"/>
</dbReference>
<evidence type="ECO:0000256" key="4">
    <source>
        <dbReference type="ARBA" id="ARBA00023163"/>
    </source>
</evidence>
<comment type="function">
    <text evidence="5">Transcriptional regulator of the ttuABCDE tartrate utilization operon.</text>
</comment>
<dbReference type="Gene3D" id="3.40.190.10">
    <property type="entry name" value="Periplasmic binding protein-like II"/>
    <property type="match status" value="2"/>
</dbReference>